<organism evidence="1">
    <name type="scientific">Desulfatirhabdium butyrativorans</name>
    <dbReference type="NCBI Taxonomy" id="340467"/>
    <lineage>
        <taxon>Bacteria</taxon>
        <taxon>Pseudomonadati</taxon>
        <taxon>Thermodesulfobacteriota</taxon>
        <taxon>Desulfobacteria</taxon>
        <taxon>Desulfobacterales</taxon>
        <taxon>Desulfatirhabdiaceae</taxon>
        <taxon>Desulfatirhabdium</taxon>
    </lineage>
</organism>
<dbReference type="Gene3D" id="2.60.40.4350">
    <property type="match status" value="1"/>
</dbReference>
<accession>A0A7C4RTI9</accession>
<dbReference type="Pfam" id="PF09700">
    <property type="entry name" value="Cas_Cmr3"/>
    <property type="match status" value="1"/>
</dbReference>
<reference evidence="1" key="1">
    <citation type="journal article" date="2020" name="mSystems">
        <title>Genome- and Community-Level Interaction Insights into Carbon Utilization and Element Cycling Functions of Hydrothermarchaeota in Hydrothermal Sediment.</title>
        <authorList>
            <person name="Zhou Z."/>
            <person name="Liu Y."/>
            <person name="Xu W."/>
            <person name="Pan J."/>
            <person name="Luo Z.H."/>
            <person name="Li M."/>
        </authorList>
    </citation>
    <scope>NUCLEOTIDE SEQUENCE [LARGE SCALE GENOMIC DNA]</scope>
    <source>
        <strain evidence="1">SpSt-477</strain>
    </source>
</reference>
<comment type="caution">
    <text evidence="1">The sequence shown here is derived from an EMBL/GenBank/DDBJ whole genome shotgun (WGS) entry which is preliminary data.</text>
</comment>
<evidence type="ECO:0000313" key="1">
    <source>
        <dbReference type="EMBL" id="HGU33786.1"/>
    </source>
</evidence>
<dbReference type="EMBL" id="DSUH01000303">
    <property type="protein sequence ID" value="HGU33786.1"/>
    <property type="molecule type" value="Genomic_DNA"/>
</dbReference>
<dbReference type="AlphaFoldDB" id="A0A7C4RTI9"/>
<sequence length="395" mass="43724">MSCEWPAGSPLQPRPISRILEDEAMHAYWIEPFAPLVFRSGKPFGAGSRDGANFPWPSSFAGLMRTTHAQSTGIPDQYDVEALKQLAAAGPFLAKRRGLQTILYVPKPRDAVYLAGENDAKTAIYRLYPGDFPQDAGADLPDGLEPVIMEPEAPKGKPKKGPGFWPLSKMIAWRCQRPISYAELEDIDLLLSLRTHVALDRSTRAADPGRIFQTEGWSFGRRKVATGGFADDIWGLVGLFSRQIQGDAVCFGGERRLSWLEPIDKTAFMISDADCRVIEEAVHKSKRIAFTFVTPAAFSEGWRPAWANGQRDVPDLSGLRLRLCAATLDRWVGHSGWDLAFKKPRPARALVPAGATYWFEVLSMPEDAIRKLWLASVCDDPQDRLDGFGLVVPGI</sequence>
<protein>
    <submittedName>
        <fullName evidence="1">CRISPR-associated protein Cmr3</fullName>
    </submittedName>
</protein>
<name>A0A7C4RTI9_9BACT</name>
<proteinExistence type="predicted"/>
<gene>
    <name evidence="1" type="ORF">ENS29_13170</name>
</gene>
<dbReference type="InterPro" id="IPR019117">
    <property type="entry name" value="CRISPR-assoc_protein_Cmr3"/>
</dbReference>